<gene>
    <name evidence="2" type="ORF">Tsubulata_037194</name>
</gene>
<sequence>MIFLEKKWDKYSQKIIAKPHPSSFTDDEQRPSASSSDNPTNSILEHGLTWSVFSDVAVIKYEQPSTSGTHPEHPNYSGHKKNPSPSSKKDPKDPIKKPPPRGSQGGELR</sequence>
<keyword evidence="3" id="KW-1185">Reference proteome</keyword>
<dbReference type="Proteomes" id="UP001141552">
    <property type="component" value="Unassembled WGS sequence"/>
</dbReference>
<dbReference type="EMBL" id="JAKUCV010003394">
    <property type="protein sequence ID" value="KAJ4839089.1"/>
    <property type="molecule type" value="Genomic_DNA"/>
</dbReference>
<accession>A0A9Q0FWB7</accession>
<comment type="caution">
    <text evidence="2">The sequence shown here is derived from an EMBL/GenBank/DDBJ whole genome shotgun (WGS) entry which is preliminary data.</text>
</comment>
<name>A0A9Q0FWB7_9ROSI</name>
<evidence type="ECO:0000256" key="1">
    <source>
        <dbReference type="SAM" id="MobiDB-lite"/>
    </source>
</evidence>
<reference evidence="2" key="1">
    <citation type="submission" date="2022-02" db="EMBL/GenBank/DDBJ databases">
        <authorList>
            <person name="Henning P.M."/>
            <person name="McCubbin A.G."/>
            <person name="Shore J.S."/>
        </authorList>
    </citation>
    <scope>NUCLEOTIDE SEQUENCE</scope>
    <source>
        <strain evidence="2">F60SS</strain>
        <tissue evidence="2">Leaves</tissue>
    </source>
</reference>
<feature type="region of interest" description="Disordered" evidence="1">
    <location>
        <begin position="14"/>
        <end position="43"/>
    </location>
</feature>
<evidence type="ECO:0000313" key="3">
    <source>
        <dbReference type="Proteomes" id="UP001141552"/>
    </source>
</evidence>
<organism evidence="2 3">
    <name type="scientific">Turnera subulata</name>
    <dbReference type="NCBI Taxonomy" id="218843"/>
    <lineage>
        <taxon>Eukaryota</taxon>
        <taxon>Viridiplantae</taxon>
        <taxon>Streptophyta</taxon>
        <taxon>Embryophyta</taxon>
        <taxon>Tracheophyta</taxon>
        <taxon>Spermatophyta</taxon>
        <taxon>Magnoliopsida</taxon>
        <taxon>eudicotyledons</taxon>
        <taxon>Gunneridae</taxon>
        <taxon>Pentapetalae</taxon>
        <taxon>rosids</taxon>
        <taxon>fabids</taxon>
        <taxon>Malpighiales</taxon>
        <taxon>Passifloraceae</taxon>
        <taxon>Turnera</taxon>
    </lineage>
</organism>
<feature type="compositionally biased region" description="Polar residues" evidence="1">
    <location>
        <begin position="31"/>
        <end position="43"/>
    </location>
</feature>
<proteinExistence type="predicted"/>
<feature type="compositionally biased region" description="Basic and acidic residues" evidence="1">
    <location>
        <begin position="87"/>
        <end position="96"/>
    </location>
</feature>
<evidence type="ECO:0000313" key="2">
    <source>
        <dbReference type="EMBL" id="KAJ4839089.1"/>
    </source>
</evidence>
<reference evidence="2" key="2">
    <citation type="journal article" date="2023" name="Plants (Basel)">
        <title>Annotation of the Turnera subulata (Passifloraceae) Draft Genome Reveals the S-Locus Evolved after the Divergence of Turneroideae from Passifloroideae in a Stepwise Manner.</title>
        <authorList>
            <person name="Henning P.M."/>
            <person name="Roalson E.H."/>
            <person name="Mir W."/>
            <person name="McCubbin A.G."/>
            <person name="Shore J.S."/>
        </authorList>
    </citation>
    <scope>NUCLEOTIDE SEQUENCE</scope>
    <source>
        <strain evidence="2">F60SS</strain>
    </source>
</reference>
<feature type="region of interest" description="Disordered" evidence="1">
    <location>
        <begin position="63"/>
        <end position="109"/>
    </location>
</feature>
<dbReference type="AlphaFoldDB" id="A0A9Q0FWB7"/>
<protein>
    <submittedName>
        <fullName evidence="2">Uncharacterized protein</fullName>
    </submittedName>
</protein>